<evidence type="ECO:0000256" key="9">
    <source>
        <dbReference type="ARBA" id="ARBA00023002"/>
    </source>
</evidence>
<dbReference type="SUPFAM" id="SSF52343">
    <property type="entry name" value="Ferredoxin reductase-like, C-terminal NADP-linked domain"/>
    <property type="match status" value="1"/>
</dbReference>
<dbReference type="PANTHER" id="PTHR47354:SF8">
    <property type="entry name" value="1,2-PHENYLACETYL-COA EPOXIDASE, SUBUNIT E"/>
    <property type="match status" value="1"/>
</dbReference>
<keyword evidence="11" id="KW-0411">Iron-sulfur</keyword>
<keyword evidence="10" id="KW-0408">Iron</keyword>
<feature type="transmembrane region" description="Helical" evidence="13">
    <location>
        <begin position="200"/>
        <end position="223"/>
    </location>
</feature>
<feature type="transmembrane region" description="Helical" evidence="13">
    <location>
        <begin position="176"/>
        <end position="194"/>
    </location>
</feature>
<dbReference type="Proteomes" id="UP000271003">
    <property type="component" value="Chromosome"/>
</dbReference>
<dbReference type="GO" id="GO:0016491">
    <property type="term" value="F:oxidoreductase activity"/>
    <property type="evidence" value="ECO:0007669"/>
    <property type="project" value="UniProtKB-KW"/>
</dbReference>
<dbReference type="SUPFAM" id="SSF63380">
    <property type="entry name" value="Riboflavin synthase domain-like"/>
    <property type="match status" value="1"/>
</dbReference>
<dbReference type="PANTHER" id="PTHR47354">
    <property type="entry name" value="NADH OXIDOREDUCTASE HCR"/>
    <property type="match status" value="1"/>
</dbReference>
<dbReference type="InterPro" id="IPR017927">
    <property type="entry name" value="FAD-bd_FR_type"/>
</dbReference>
<evidence type="ECO:0000256" key="13">
    <source>
        <dbReference type="SAM" id="Phobius"/>
    </source>
</evidence>
<evidence type="ECO:0000256" key="11">
    <source>
        <dbReference type="ARBA" id="ARBA00023014"/>
    </source>
</evidence>
<organism evidence="15 16">
    <name type="scientific">Sutterella megalosphaeroides</name>
    <dbReference type="NCBI Taxonomy" id="2494234"/>
    <lineage>
        <taxon>Bacteria</taxon>
        <taxon>Pseudomonadati</taxon>
        <taxon>Pseudomonadota</taxon>
        <taxon>Betaproteobacteria</taxon>
        <taxon>Burkholderiales</taxon>
        <taxon>Sutterellaceae</taxon>
        <taxon>Sutterella</taxon>
    </lineage>
</organism>
<evidence type="ECO:0000256" key="1">
    <source>
        <dbReference type="ARBA" id="ARBA00001974"/>
    </source>
</evidence>
<accession>A0A2Z6IBS0</accession>
<dbReference type="InterPro" id="IPR013130">
    <property type="entry name" value="Fe3_Rdtase_TM_dom"/>
</dbReference>
<dbReference type="RefSeq" id="WP_170143831.1">
    <property type="nucleotide sequence ID" value="NZ_AP018786.1"/>
</dbReference>
<dbReference type="Pfam" id="PF01794">
    <property type="entry name" value="Ferric_reduct"/>
    <property type="match status" value="1"/>
</dbReference>
<feature type="transmembrane region" description="Helical" evidence="13">
    <location>
        <begin position="147"/>
        <end position="164"/>
    </location>
</feature>
<feature type="domain" description="FAD-binding FR-type" evidence="14">
    <location>
        <begin position="229"/>
        <end position="326"/>
    </location>
</feature>
<comment type="subcellular location">
    <subcellularLocation>
        <location evidence="2">Membrane</location>
        <topology evidence="2">Multi-pass membrane protein</topology>
    </subcellularLocation>
</comment>
<evidence type="ECO:0000256" key="5">
    <source>
        <dbReference type="ARBA" id="ARBA00022714"/>
    </source>
</evidence>
<keyword evidence="12 13" id="KW-0472">Membrane</keyword>
<dbReference type="AlphaFoldDB" id="A0A2Z6IBS0"/>
<keyword evidence="7" id="KW-0274">FAD</keyword>
<gene>
    <name evidence="15" type="ORF">SUTMEG_09880</name>
</gene>
<dbReference type="GO" id="GO:0050660">
    <property type="term" value="F:flavin adenine dinucleotide binding"/>
    <property type="evidence" value="ECO:0007669"/>
    <property type="project" value="TreeGrafter"/>
</dbReference>
<evidence type="ECO:0000256" key="2">
    <source>
        <dbReference type="ARBA" id="ARBA00004141"/>
    </source>
</evidence>
<dbReference type="InterPro" id="IPR039261">
    <property type="entry name" value="FNR_nucleotide-bd"/>
</dbReference>
<protein>
    <recommendedName>
        <fullName evidence="14">FAD-binding FR-type domain-containing protein</fullName>
    </recommendedName>
</protein>
<keyword evidence="6" id="KW-0479">Metal-binding</keyword>
<keyword evidence="16" id="KW-1185">Reference proteome</keyword>
<reference evidence="15 16" key="1">
    <citation type="journal article" date="2018" name="Int. J. Syst. Evol. Microbiol.">
        <title>Mesosutterella multiformis gen. nov., sp. nov., a member of the family Sutterellaceae and Sutterella megalosphaeroides sp. nov., isolated from human faeces.</title>
        <authorList>
            <person name="Sakamoto M."/>
            <person name="Ikeyama N."/>
            <person name="Kunihiro T."/>
            <person name="Iino T."/>
            <person name="Yuki M."/>
            <person name="Ohkuma M."/>
        </authorList>
    </citation>
    <scope>NUCLEOTIDE SEQUENCE [LARGE SCALE GENOMIC DNA]</scope>
    <source>
        <strain evidence="15 16">6FBBBH3</strain>
    </source>
</reference>
<comment type="cofactor">
    <cofactor evidence="1">
        <name>FAD</name>
        <dbReference type="ChEBI" id="CHEBI:57692"/>
    </cofactor>
</comment>
<dbReference type="InterPro" id="IPR017938">
    <property type="entry name" value="Riboflavin_synthase-like_b-brl"/>
</dbReference>
<evidence type="ECO:0000313" key="16">
    <source>
        <dbReference type="Proteomes" id="UP000271003"/>
    </source>
</evidence>
<feature type="transmembrane region" description="Helical" evidence="13">
    <location>
        <begin position="86"/>
        <end position="104"/>
    </location>
</feature>
<evidence type="ECO:0000313" key="15">
    <source>
        <dbReference type="EMBL" id="BBF23097.1"/>
    </source>
</evidence>
<dbReference type="EMBL" id="AP018786">
    <property type="protein sequence ID" value="BBF23097.1"/>
    <property type="molecule type" value="Genomic_DNA"/>
</dbReference>
<name>A0A2Z6IBS0_9BURK</name>
<evidence type="ECO:0000256" key="7">
    <source>
        <dbReference type="ARBA" id="ARBA00022827"/>
    </source>
</evidence>
<keyword evidence="5" id="KW-0001">2Fe-2S</keyword>
<keyword evidence="8 13" id="KW-1133">Transmembrane helix</keyword>
<proteinExistence type="predicted"/>
<evidence type="ECO:0000256" key="4">
    <source>
        <dbReference type="ARBA" id="ARBA00022692"/>
    </source>
</evidence>
<dbReference type="KEGG" id="sutt:SUTMEG_09880"/>
<dbReference type="Gene3D" id="3.40.50.80">
    <property type="entry name" value="Nucleotide-binding domain of ferredoxin-NADP reductase (FNR) module"/>
    <property type="match status" value="1"/>
</dbReference>
<dbReference type="PROSITE" id="PS51384">
    <property type="entry name" value="FAD_FR"/>
    <property type="match status" value="1"/>
</dbReference>
<evidence type="ECO:0000256" key="8">
    <source>
        <dbReference type="ARBA" id="ARBA00022989"/>
    </source>
</evidence>
<keyword evidence="4 13" id="KW-0812">Transmembrane</keyword>
<evidence type="ECO:0000256" key="6">
    <source>
        <dbReference type="ARBA" id="ARBA00022723"/>
    </source>
</evidence>
<dbReference type="GO" id="GO:0046872">
    <property type="term" value="F:metal ion binding"/>
    <property type="evidence" value="ECO:0007669"/>
    <property type="project" value="UniProtKB-KW"/>
</dbReference>
<evidence type="ECO:0000256" key="10">
    <source>
        <dbReference type="ARBA" id="ARBA00023004"/>
    </source>
</evidence>
<dbReference type="GO" id="GO:0016020">
    <property type="term" value="C:membrane"/>
    <property type="evidence" value="ECO:0007669"/>
    <property type="project" value="UniProtKB-SubCell"/>
</dbReference>
<feature type="transmembrane region" description="Helical" evidence="13">
    <location>
        <begin position="12"/>
        <end position="35"/>
    </location>
</feature>
<keyword evidence="9" id="KW-0560">Oxidoreductase</keyword>
<evidence type="ECO:0000259" key="14">
    <source>
        <dbReference type="PROSITE" id="PS51384"/>
    </source>
</evidence>
<dbReference type="GO" id="GO:0051537">
    <property type="term" value="F:2 iron, 2 sulfur cluster binding"/>
    <property type="evidence" value="ECO:0007669"/>
    <property type="project" value="UniProtKB-KW"/>
</dbReference>
<dbReference type="InterPro" id="IPR050415">
    <property type="entry name" value="MRET"/>
</dbReference>
<feature type="transmembrane region" description="Helical" evidence="13">
    <location>
        <begin position="47"/>
        <end position="66"/>
    </location>
</feature>
<sequence length="449" mass="48850">MLKNTSPAKHGAPAVIAGLTLFTVLLWAINLAIVPPEVTTRSIIHELFYVTGTIAWLWMALALVIAARPAGIERWMKTPLDALYLWHRRLGVAAIVLSVVHWLVKSWAGPILTVLAVPSAPKPQSSGTVLEGFDAFWAALRPFSETSGLWLTVLMVALGLLSYVKRLGYARWLTTHKLFSVIFLGLSVHSVRLMDAADFLTPYGLLNIAITVVGCVASIVLLVPGAGRSKTVDARVVNTENRGSVTLVTVETASPIRASAGQFAFLAPASGAFKGEKHPFSIVSVDGRRLVFAVKHLGDFTEGCIPELESGDTLRLEGPWGAFSPDRMTGDSVWIAAGIGVAPFIAWLEHRANEPEANRPPTRLLWCVRDKASEPLMTEVLERAERAGVRVEVFESRGTRFSPDALFAEERPETIALCAGEGLARSVAEAWQRAGGRPEALVREHFAWR</sequence>
<evidence type="ECO:0000256" key="3">
    <source>
        <dbReference type="ARBA" id="ARBA00022630"/>
    </source>
</evidence>
<dbReference type="Gene3D" id="2.40.30.10">
    <property type="entry name" value="Translation factors"/>
    <property type="match status" value="1"/>
</dbReference>
<evidence type="ECO:0000256" key="12">
    <source>
        <dbReference type="ARBA" id="ARBA00023136"/>
    </source>
</evidence>
<keyword evidence="3" id="KW-0285">Flavoprotein</keyword>